<dbReference type="PRINTS" id="PR00237">
    <property type="entry name" value="GPCRRHODOPSN"/>
</dbReference>
<reference evidence="7" key="2">
    <citation type="submission" date="2021-01" db="UniProtKB">
        <authorList>
            <consortium name="EnsemblMetazoa"/>
        </authorList>
    </citation>
    <scope>IDENTIFICATION</scope>
</reference>
<dbReference type="PANTHER" id="PTHR45698">
    <property type="entry name" value="TRACE AMINE-ASSOCIATED RECEPTOR 19N-RELATED"/>
    <property type="match status" value="1"/>
</dbReference>
<feature type="transmembrane region" description="Helical" evidence="5">
    <location>
        <begin position="48"/>
        <end position="72"/>
    </location>
</feature>
<keyword evidence="2 5" id="KW-0812">Transmembrane</keyword>
<dbReference type="KEGG" id="spu:115919799"/>
<evidence type="ECO:0000256" key="2">
    <source>
        <dbReference type="ARBA" id="ARBA00022692"/>
    </source>
</evidence>
<name>A0A7M7STG2_STRPU</name>
<dbReference type="GeneID" id="115919799"/>
<dbReference type="InterPro" id="IPR000276">
    <property type="entry name" value="GPCR_Rhodpsn"/>
</dbReference>
<dbReference type="Proteomes" id="UP000007110">
    <property type="component" value="Unassembled WGS sequence"/>
</dbReference>
<evidence type="ECO:0000256" key="1">
    <source>
        <dbReference type="ARBA" id="ARBA00004370"/>
    </source>
</evidence>
<dbReference type="OrthoDB" id="10037617at2759"/>
<evidence type="ECO:0000313" key="8">
    <source>
        <dbReference type="Proteomes" id="UP000007110"/>
    </source>
</evidence>
<dbReference type="SUPFAM" id="SSF81321">
    <property type="entry name" value="Family A G protein-coupled receptor-like"/>
    <property type="match status" value="1"/>
</dbReference>
<dbReference type="EnsemblMetazoa" id="XM_030974046">
    <property type="protein sequence ID" value="XP_030829906"/>
    <property type="gene ID" value="LOC115919799"/>
</dbReference>
<keyword evidence="3 5" id="KW-1133">Transmembrane helix</keyword>
<dbReference type="Gene3D" id="1.20.1070.10">
    <property type="entry name" value="Rhodopsin 7-helix transmembrane proteins"/>
    <property type="match status" value="1"/>
</dbReference>
<feature type="transmembrane region" description="Helical" evidence="5">
    <location>
        <begin position="84"/>
        <end position="105"/>
    </location>
</feature>
<comment type="subcellular location">
    <subcellularLocation>
        <location evidence="1">Membrane</location>
    </subcellularLocation>
</comment>
<evidence type="ECO:0000256" key="5">
    <source>
        <dbReference type="SAM" id="Phobius"/>
    </source>
</evidence>
<keyword evidence="4 5" id="KW-0472">Membrane</keyword>
<accession>A0A7M7STG2</accession>
<dbReference type="PROSITE" id="PS50262">
    <property type="entry name" value="G_PROTEIN_RECEP_F1_2"/>
    <property type="match status" value="1"/>
</dbReference>
<dbReference type="AlphaFoldDB" id="A0A7M7STG2"/>
<dbReference type="GO" id="GO:0016020">
    <property type="term" value="C:membrane"/>
    <property type="evidence" value="ECO:0007669"/>
    <property type="project" value="UniProtKB-SubCell"/>
</dbReference>
<keyword evidence="8" id="KW-1185">Reference proteome</keyword>
<dbReference type="GO" id="GO:0004930">
    <property type="term" value="F:G protein-coupled receptor activity"/>
    <property type="evidence" value="ECO:0007669"/>
    <property type="project" value="InterPro"/>
</dbReference>
<dbReference type="OMA" id="CKSAKNT"/>
<dbReference type="InParanoid" id="A0A7M7STG2"/>
<proteinExistence type="predicted"/>
<protein>
    <recommendedName>
        <fullName evidence="6">G-protein coupled receptors family 1 profile domain-containing protein</fullName>
    </recommendedName>
</protein>
<evidence type="ECO:0000256" key="4">
    <source>
        <dbReference type="ARBA" id="ARBA00023136"/>
    </source>
</evidence>
<dbReference type="Pfam" id="PF00001">
    <property type="entry name" value="7tm_1"/>
    <property type="match status" value="1"/>
</dbReference>
<dbReference type="RefSeq" id="XP_030829906.1">
    <property type="nucleotide sequence ID" value="XM_030974046.1"/>
</dbReference>
<evidence type="ECO:0000259" key="6">
    <source>
        <dbReference type="PROSITE" id="PS50262"/>
    </source>
</evidence>
<dbReference type="InterPro" id="IPR017452">
    <property type="entry name" value="GPCR_Rhodpsn_7TM"/>
</dbReference>
<organism evidence="7 8">
    <name type="scientific">Strongylocentrotus purpuratus</name>
    <name type="common">Purple sea urchin</name>
    <dbReference type="NCBI Taxonomy" id="7668"/>
    <lineage>
        <taxon>Eukaryota</taxon>
        <taxon>Metazoa</taxon>
        <taxon>Echinodermata</taxon>
        <taxon>Eleutherozoa</taxon>
        <taxon>Echinozoa</taxon>
        <taxon>Echinoidea</taxon>
        <taxon>Euechinoidea</taxon>
        <taxon>Echinacea</taxon>
        <taxon>Camarodonta</taxon>
        <taxon>Echinidea</taxon>
        <taxon>Strongylocentrotidae</taxon>
        <taxon>Strongylocentrotus</taxon>
    </lineage>
</organism>
<dbReference type="PANTHER" id="PTHR45698:SF1">
    <property type="entry name" value="TRACE AMINE-ASSOCIATED RECEPTOR 13C-LIKE"/>
    <property type="match status" value="1"/>
</dbReference>
<evidence type="ECO:0000313" key="7">
    <source>
        <dbReference type="EnsemblMetazoa" id="XP_030829906"/>
    </source>
</evidence>
<feature type="domain" description="G-protein coupled receptors family 1 profile" evidence="6">
    <location>
        <begin position="1"/>
        <end position="103"/>
    </location>
</feature>
<reference evidence="8" key="1">
    <citation type="submission" date="2015-02" db="EMBL/GenBank/DDBJ databases">
        <title>Genome sequencing for Strongylocentrotus purpuratus.</title>
        <authorList>
            <person name="Murali S."/>
            <person name="Liu Y."/>
            <person name="Vee V."/>
            <person name="English A."/>
            <person name="Wang M."/>
            <person name="Skinner E."/>
            <person name="Han Y."/>
            <person name="Muzny D.M."/>
            <person name="Worley K.C."/>
            <person name="Gibbs R.A."/>
        </authorList>
    </citation>
    <scope>NUCLEOTIDE SEQUENCE</scope>
</reference>
<sequence length="151" mass="16955">MLVTQILIARNLSQQFRSFKGITNATTTTNGNQAPSFHIVARNRVLKLMLTVIIIYIVCWTPAQIAYLGYSLGWVPLSYLNSPIHSLLTVFGFYNSCANPIIYAARYPEFRNALKEMFTCKSAKNTPLFEKMDTPNTSSNISTSKADIYSV</sequence>
<evidence type="ECO:0000256" key="3">
    <source>
        <dbReference type="ARBA" id="ARBA00022989"/>
    </source>
</evidence>